<proteinExistence type="predicted"/>
<name>A0ACC1AEG5_9ROSI</name>
<protein>
    <submittedName>
        <fullName evidence="1">Uncharacterized protein</fullName>
    </submittedName>
</protein>
<comment type="caution">
    <text evidence="1">The sequence shown here is derived from an EMBL/GenBank/DDBJ whole genome shotgun (WGS) entry which is preliminary data.</text>
</comment>
<organism evidence="1 2">
    <name type="scientific">Pistacia atlantica</name>
    <dbReference type="NCBI Taxonomy" id="434234"/>
    <lineage>
        <taxon>Eukaryota</taxon>
        <taxon>Viridiplantae</taxon>
        <taxon>Streptophyta</taxon>
        <taxon>Embryophyta</taxon>
        <taxon>Tracheophyta</taxon>
        <taxon>Spermatophyta</taxon>
        <taxon>Magnoliopsida</taxon>
        <taxon>eudicotyledons</taxon>
        <taxon>Gunneridae</taxon>
        <taxon>Pentapetalae</taxon>
        <taxon>rosids</taxon>
        <taxon>malvids</taxon>
        <taxon>Sapindales</taxon>
        <taxon>Anacardiaceae</taxon>
        <taxon>Pistacia</taxon>
    </lineage>
</organism>
<dbReference type="EMBL" id="CM047907">
    <property type="protein sequence ID" value="KAJ0084536.1"/>
    <property type="molecule type" value="Genomic_DNA"/>
</dbReference>
<accession>A0ACC1AEG5</accession>
<gene>
    <name evidence="1" type="ORF">Patl1_30156</name>
</gene>
<sequence>MLPTTTIGSFPQTMDLRRVRREYKAKKISEDDYIKSIKEEINKVVKLQEELDIDVLVHGEPEVS</sequence>
<evidence type="ECO:0000313" key="2">
    <source>
        <dbReference type="Proteomes" id="UP001164250"/>
    </source>
</evidence>
<keyword evidence="2" id="KW-1185">Reference proteome</keyword>
<dbReference type="Proteomes" id="UP001164250">
    <property type="component" value="Chromosome 11"/>
</dbReference>
<evidence type="ECO:0000313" key="1">
    <source>
        <dbReference type="EMBL" id="KAJ0084536.1"/>
    </source>
</evidence>
<reference evidence="2" key="1">
    <citation type="journal article" date="2023" name="G3 (Bethesda)">
        <title>Genome assembly and association tests identify interacting loci associated with vigor, precocity, and sex in interspecific pistachio rootstocks.</title>
        <authorList>
            <person name="Palmer W."/>
            <person name="Jacygrad E."/>
            <person name="Sagayaradj S."/>
            <person name="Cavanaugh K."/>
            <person name="Han R."/>
            <person name="Bertier L."/>
            <person name="Beede B."/>
            <person name="Kafkas S."/>
            <person name="Golino D."/>
            <person name="Preece J."/>
            <person name="Michelmore R."/>
        </authorList>
    </citation>
    <scope>NUCLEOTIDE SEQUENCE [LARGE SCALE GENOMIC DNA]</scope>
</reference>